<proteinExistence type="inferred from homology"/>
<sequence>MTAPYRTIGNVVEHETEIRRSRFICALAPVATEEAAREFVAGRRRLYADASHNCTAYVIGGGGGVRRADDDGEPGGTAGTPMLEMLTRRGFADVVAVVTRYFGGVLLGAGGLARAYGGAVGETLDRAEVVEMVPAVVVTVSVGHAQAGRLESDLRSSPYAVRSVDYSVDDGDGHGARVAFEVAVAEDRLSAFEEWVAAVTAGRAQTAFGETVHLAR</sequence>
<dbReference type="EMBL" id="VYTZ01000005">
    <property type="protein sequence ID" value="KAA9378310.1"/>
    <property type="molecule type" value="Genomic_DNA"/>
</dbReference>
<accession>A0A5J5K5G6</accession>
<dbReference type="InterPro" id="IPR035647">
    <property type="entry name" value="EFG_III/V"/>
</dbReference>
<feature type="domain" description="Impact N-terminal" evidence="2">
    <location>
        <begin position="19"/>
        <end position="123"/>
    </location>
</feature>
<dbReference type="GO" id="GO:0005737">
    <property type="term" value="C:cytoplasm"/>
    <property type="evidence" value="ECO:0007669"/>
    <property type="project" value="TreeGrafter"/>
</dbReference>
<organism evidence="3 4">
    <name type="scientific">Microbispora cellulosiformans</name>
    <dbReference type="NCBI Taxonomy" id="2614688"/>
    <lineage>
        <taxon>Bacteria</taxon>
        <taxon>Bacillati</taxon>
        <taxon>Actinomycetota</taxon>
        <taxon>Actinomycetes</taxon>
        <taxon>Streptosporangiales</taxon>
        <taxon>Streptosporangiaceae</taxon>
        <taxon>Microbispora</taxon>
    </lineage>
</organism>
<protein>
    <submittedName>
        <fullName evidence="3">YigZ family protein</fullName>
    </submittedName>
</protein>
<dbReference type="SUPFAM" id="SSF54211">
    <property type="entry name" value="Ribosomal protein S5 domain 2-like"/>
    <property type="match status" value="1"/>
</dbReference>
<dbReference type="InterPro" id="IPR020568">
    <property type="entry name" value="Ribosomal_Su5_D2-typ_SF"/>
</dbReference>
<reference evidence="3 4" key="1">
    <citation type="submission" date="2019-09" db="EMBL/GenBank/DDBJ databases">
        <title>Screening of Novel Bioactive Compounds from Soil-Associated.</title>
        <authorList>
            <person name="Gong X."/>
        </authorList>
    </citation>
    <scope>NUCLEOTIDE SEQUENCE [LARGE SCALE GENOMIC DNA]</scope>
    <source>
        <strain evidence="3 4">Gxj-6</strain>
    </source>
</reference>
<comment type="caution">
    <text evidence="3">The sequence shown here is derived from an EMBL/GenBank/DDBJ whole genome shotgun (WGS) entry which is preliminary data.</text>
</comment>
<dbReference type="SUPFAM" id="SSF54980">
    <property type="entry name" value="EF-G C-terminal domain-like"/>
    <property type="match status" value="1"/>
</dbReference>
<dbReference type="PANTHER" id="PTHR16301:SF20">
    <property type="entry name" value="IMPACT FAMILY MEMBER YIGZ"/>
    <property type="match status" value="1"/>
</dbReference>
<evidence type="ECO:0000313" key="3">
    <source>
        <dbReference type="EMBL" id="KAA9378310.1"/>
    </source>
</evidence>
<dbReference type="InterPro" id="IPR001498">
    <property type="entry name" value="Impact_N"/>
</dbReference>
<evidence type="ECO:0000313" key="4">
    <source>
        <dbReference type="Proteomes" id="UP000327011"/>
    </source>
</evidence>
<comment type="similarity">
    <text evidence="1">Belongs to the IMPACT family.</text>
</comment>
<dbReference type="InterPro" id="IPR036956">
    <property type="entry name" value="Impact_N_sf"/>
</dbReference>
<gene>
    <name evidence="3" type="ORF">F5972_15675</name>
</gene>
<keyword evidence="4" id="KW-1185">Reference proteome</keyword>
<dbReference type="RefSeq" id="WP_150934222.1">
    <property type="nucleotide sequence ID" value="NZ_VYTZ01000005.1"/>
</dbReference>
<evidence type="ECO:0000259" key="2">
    <source>
        <dbReference type="Pfam" id="PF01205"/>
    </source>
</evidence>
<dbReference type="GO" id="GO:0006446">
    <property type="term" value="P:regulation of translational initiation"/>
    <property type="evidence" value="ECO:0007669"/>
    <property type="project" value="TreeGrafter"/>
</dbReference>
<dbReference type="Gene3D" id="3.30.230.30">
    <property type="entry name" value="Impact, N-terminal domain"/>
    <property type="match status" value="1"/>
</dbReference>
<dbReference type="AlphaFoldDB" id="A0A5J5K5G6"/>
<dbReference type="Proteomes" id="UP000327011">
    <property type="component" value="Unassembled WGS sequence"/>
</dbReference>
<name>A0A5J5K5G6_9ACTN</name>
<dbReference type="Pfam" id="PF01205">
    <property type="entry name" value="Impact_N"/>
    <property type="match status" value="1"/>
</dbReference>
<dbReference type="PANTHER" id="PTHR16301">
    <property type="entry name" value="IMPACT-RELATED"/>
    <property type="match status" value="1"/>
</dbReference>
<dbReference type="InterPro" id="IPR023582">
    <property type="entry name" value="Impact"/>
</dbReference>
<evidence type="ECO:0000256" key="1">
    <source>
        <dbReference type="ARBA" id="ARBA00007665"/>
    </source>
</evidence>